<dbReference type="OrthoDB" id="5778218at2759"/>
<feature type="domain" description="CULT" evidence="2">
    <location>
        <begin position="49"/>
        <end position="175"/>
    </location>
</feature>
<dbReference type="PROSITE" id="PS51788">
    <property type="entry name" value="CULT"/>
    <property type="match status" value="1"/>
</dbReference>
<evidence type="ECO:0000259" key="2">
    <source>
        <dbReference type="PROSITE" id="PS51788"/>
    </source>
</evidence>
<sequence>MKFRIMTGSGRLAILLFLSVLFSFKFCATETSTETETEKDVDQGETILEDYLVCRTCGADAALSNFVISQLSPKALVAANETLFGKEVLVQILENPLGLRYEVVTSRRATCKRIGVWTKSHTWFPGYAWKLCLCSRCSAHLGWMFEPIATATDDQFFPTEKGFYVIVLSNIIPEKEVKSLLASAYTPTAPGTD</sequence>
<dbReference type="AlphaFoldDB" id="A0A7R8Z117"/>
<proteinExistence type="predicted"/>
<dbReference type="EMBL" id="LR899014">
    <property type="protein sequence ID" value="CAD7092136.1"/>
    <property type="molecule type" value="Genomic_DNA"/>
</dbReference>
<evidence type="ECO:0000313" key="4">
    <source>
        <dbReference type="Proteomes" id="UP000594454"/>
    </source>
</evidence>
<dbReference type="Proteomes" id="UP000594454">
    <property type="component" value="Chromosome 6"/>
</dbReference>
<dbReference type="FunFam" id="2.170.150.20:FF:000007">
    <property type="entry name" value="Protein cereblon"/>
    <property type="match status" value="1"/>
</dbReference>
<evidence type="ECO:0000313" key="3">
    <source>
        <dbReference type="EMBL" id="CAD7092136.1"/>
    </source>
</evidence>
<organism evidence="3 4">
    <name type="scientific">Hermetia illucens</name>
    <name type="common">Black soldier fly</name>
    <dbReference type="NCBI Taxonomy" id="343691"/>
    <lineage>
        <taxon>Eukaryota</taxon>
        <taxon>Metazoa</taxon>
        <taxon>Ecdysozoa</taxon>
        <taxon>Arthropoda</taxon>
        <taxon>Hexapoda</taxon>
        <taxon>Insecta</taxon>
        <taxon>Pterygota</taxon>
        <taxon>Neoptera</taxon>
        <taxon>Endopterygota</taxon>
        <taxon>Diptera</taxon>
        <taxon>Brachycera</taxon>
        <taxon>Stratiomyomorpha</taxon>
        <taxon>Stratiomyidae</taxon>
        <taxon>Hermetiinae</taxon>
        <taxon>Hermetia</taxon>
    </lineage>
</organism>
<keyword evidence="1" id="KW-0732">Signal</keyword>
<dbReference type="InterPro" id="IPR034750">
    <property type="entry name" value="CULT"/>
</dbReference>
<dbReference type="CDD" id="cd15777">
    <property type="entry name" value="CRBN_C_like"/>
    <property type="match status" value="1"/>
</dbReference>
<feature type="chain" id="PRO_5031002629" description="CULT domain-containing protein" evidence="1">
    <location>
        <begin position="30"/>
        <end position="193"/>
    </location>
</feature>
<evidence type="ECO:0000256" key="1">
    <source>
        <dbReference type="SAM" id="SignalP"/>
    </source>
</evidence>
<dbReference type="OMA" id="GIRFHIF"/>
<gene>
    <name evidence="3" type="ORF">HERILL_LOCUS14521</name>
</gene>
<accession>A0A7R8Z117</accession>
<feature type="signal peptide" evidence="1">
    <location>
        <begin position="1"/>
        <end position="29"/>
    </location>
</feature>
<name>A0A7R8Z117_HERIL</name>
<keyword evidence="4" id="KW-1185">Reference proteome</keyword>
<dbReference type="Gene3D" id="2.170.150.20">
    <property type="entry name" value="Peptide methionine sulfoxide reductase"/>
    <property type="match status" value="1"/>
</dbReference>
<dbReference type="InParanoid" id="A0A7R8Z117"/>
<reference evidence="3 4" key="1">
    <citation type="submission" date="2020-11" db="EMBL/GenBank/DDBJ databases">
        <authorList>
            <person name="Wallbank WR R."/>
            <person name="Pardo Diaz C."/>
            <person name="Kozak K."/>
            <person name="Martin S."/>
            <person name="Jiggins C."/>
            <person name="Moest M."/>
            <person name="Warren A I."/>
            <person name="Generalovic N T."/>
            <person name="Byers J.R.P. K."/>
            <person name="Montejo-Kovacevich G."/>
            <person name="Yen C E."/>
        </authorList>
    </citation>
    <scope>NUCLEOTIDE SEQUENCE [LARGE SCALE GENOMIC DNA]</scope>
</reference>
<protein>
    <recommendedName>
        <fullName evidence="2">CULT domain-containing protein</fullName>
    </recommendedName>
</protein>